<dbReference type="EMBL" id="CAXAMN010026628">
    <property type="protein sequence ID" value="CAK9104547.1"/>
    <property type="molecule type" value="Genomic_DNA"/>
</dbReference>
<organism evidence="4 5">
    <name type="scientific">Durusdinium trenchii</name>
    <dbReference type="NCBI Taxonomy" id="1381693"/>
    <lineage>
        <taxon>Eukaryota</taxon>
        <taxon>Sar</taxon>
        <taxon>Alveolata</taxon>
        <taxon>Dinophyceae</taxon>
        <taxon>Suessiales</taxon>
        <taxon>Symbiodiniaceae</taxon>
        <taxon>Durusdinium</taxon>
    </lineage>
</organism>
<feature type="compositionally biased region" description="Basic and acidic residues" evidence="3">
    <location>
        <begin position="61"/>
        <end position="79"/>
    </location>
</feature>
<accession>A0ABP0RV85</accession>
<name>A0ABP0RV85_9DINO</name>
<evidence type="ECO:0000256" key="1">
    <source>
        <dbReference type="ARBA" id="ARBA00022603"/>
    </source>
</evidence>
<protein>
    <recommendedName>
        <fullName evidence="6">DNA (cytosine-5-)-methyltransferase</fullName>
    </recommendedName>
</protein>
<evidence type="ECO:0000313" key="4">
    <source>
        <dbReference type="EMBL" id="CAK9104547.1"/>
    </source>
</evidence>
<keyword evidence="5" id="KW-1185">Reference proteome</keyword>
<dbReference type="InterPro" id="IPR001525">
    <property type="entry name" value="C5_MeTfrase"/>
</dbReference>
<feature type="compositionally biased region" description="Acidic residues" evidence="3">
    <location>
        <begin position="80"/>
        <end position="92"/>
    </location>
</feature>
<feature type="compositionally biased region" description="Basic residues" evidence="3">
    <location>
        <begin position="154"/>
        <end position="163"/>
    </location>
</feature>
<feature type="compositionally biased region" description="Low complexity" evidence="3">
    <location>
        <begin position="430"/>
        <end position="445"/>
    </location>
</feature>
<gene>
    <name evidence="4" type="ORF">CCMP2556_LOCUS49004</name>
</gene>
<proteinExistence type="predicted"/>
<evidence type="ECO:0000256" key="3">
    <source>
        <dbReference type="SAM" id="MobiDB-lite"/>
    </source>
</evidence>
<feature type="compositionally biased region" description="Basic and acidic residues" evidence="3">
    <location>
        <begin position="126"/>
        <end position="138"/>
    </location>
</feature>
<reference evidence="4 5" key="1">
    <citation type="submission" date="2024-02" db="EMBL/GenBank/DDBJ databases">
        <authorList>
            <person name="Chen Y."/>
            <person name="Shah S."/>
            <person name="Dougan E. K."/>
            <person name="Thang M."/>
            <person name="Chan C."/>
        </authorList>
    </citation>
    <scope>NUCLEOTIDE SEQUENCE [LARGE SCALE GENOMIC DNA]</scope>
</reference>
<feature type="compositionally biased region" description="Basic residues" evidence="3">
    <location>
        <begin position="177"/>
        <end position="194"/>
    </location>
</feature>
<feature type="region of interest" description="Disordered" evidence="3">
    <location>
        <begin position="357"/>
        <end position="567"/>
    </location>
</feature>
<evidence type="ECO:0000256" key="2">
    <source>
        <dbReference type="ARBA" id="ARBA00022679"/>
    </source>
</evidence>
<dbReference type="Proteomes" id="UP001642484">
    <property type="component" value="Unassembled WGS sequence"/>
</dbReference>
<feature type="compositionally biased region" description="Basic and acidic residues" evidence="3">
    <location>
        <begin position="450"/>
        <end position="461"/>
    </location>
</feature>
<evidence type="ECO:0008006" key="6">
    <source>
        <dbReference type="Google" id="ProtNLM"/>
    </source>
</evidence>
<feature type="region of interest" description="Disordered" evidence="3">
    <location>
        <begin position="61"/>
        <end position="194"/>
    </location>
</feature>
<dbReference type="Pfam" id="PF00145">
    <property type="entry name" value="DNA_methylase"/>
    <property type="match status" value="1"/>
</dbReference>
<sequence length="1386" mass="152224">MAVCARCRRVSPSSGDTWCLACSAWEAIGNELSFSWSHPGLRAVATDLVVSAVRQVRALREKKGAAPQPLEKDEEKEQDSSESDEEEEESEAASDKTILVDPLLPPATAAPGTSGKAKPPVPPKGVAERIKTEEKADYGEEEQAGGSTVPEGSRHRRRHRHRSSQPSRPERKDDKSNRKRKHRNPKHRAGRKHKRLYRAERDPYLKIHRKLDESEAEVELVGAGGAYGLFDVNEPARWSALEIKLGDIITTAVPGELLGADGVEGIFLVTGIELGADGSALVRVKSVGSSHPEASFFNRKEGHLHVCASAGFCGEEGGVFHVQRLELWDGLTFPTHRLSPAGKRMVKQFEAGEELDEVREPLEGAAGRPSALRKKPSGEPKEAQLRGKGQGDRRDRPKGHQEVGKSEATWSRWHGCRDAQGQEGLGTSTKLGPPKGAAGPRRAALTSGEGHGEEQREDILKPLRMMSKKSNVASSLALQAARTSKSKDGKKKKKKKKKKQKAVEALQTIFGGGKKKKKKKKKRKREGGDPSGSSPSSDEGDSYSSGEDVDSSETDKEDLLPPLKKRSERMEGSALSLLIERIEARLNELSGAGERAVEPPGLKWWQVLLDLAGTYSALGVGLYFSICERGEAFDGSFLDQLSADMAQKKKSQLPRAFRSKNKLFPLPQVWFVDFSRFGKKVSVSSVLHDLEFVKANAVACWASLGVLFCNQLANEGFVFGQGKPTAPQRDLLRAVEMSVQRLMDDDTTVAWTVADIVDDFEHRTVTYSGEEICKAEPLTLARVLPGLPPEGHGGSVDTLKWVSGRTRSLLLRPDLCLVTDVGQELPKLQGKVHIGEGEQKSIAVELVRREELGLEVDGHRSSLVYLACRVLPMGWCSAVGVMQDLAETILLKGGFDPCAQISKSHPLPPWVLESSELGNKQGRPWWHVYLDNFAAGAKVRDEEPSELIALQKAAESLWVDAGVVVSEDKSVVAASSGVELGAFLGGKGQWIGASPERLIKVLKSVIWLCGQPKLSKKKVQIVMGRLCFILQFRRPGMAHFSHVWEWVSGKGFGRLAQDKVRKEMLTGICGSPLFHTWLGSKIDPMVTCSDASMKGGAVAFSDSLTQEGKGFVWARERQAQEVPVVIVSLFNGIGGAQRCYDVAGVRVAGVLACDIHKPANRVTARRWPHTRFWEDVRTLTGEGLREEMEHFGDFGELHLWAGFPCVDVSSVRAHRQNLQGASSSLIHEAIRVFDELAVLFPDTPTEFFVENVASMDVEVRDQLSSWEDHGFRYPPYQYRSEYLVYSPAMDKTRLLDASEREILMGYGFGHTCMAMSASEEEVRVVYSQLFNVLALKFTPHGSEHIQATEISLIQGRLEPMCLGLRTVPGPSRDSVGDSWPLAAVSA</sequence>
<evidence type="ECO:0000313" key="5">
    <source>
        <dbReference type="Proteomes" id="UP001642484"/>
    </source>
</evidence>
<feature type="compositionally biased region" description="Polar residues" evidence="3">
    <location>
        <begin position="468"/>
        <end position="483"/>
    </location>
</feature>
<dbReference type="SUPFAM" id="SSF53335">
    <property type="entry name" value="S-adenosyl-L-methionine-dependent methyltransferases"/>
    <property type="match status" value="1"/>
</dbReference>
<keyword evidence="2" id="KW-0808">Transferase</keyword>
<feature type="compositionally biased region" description="Low complexity" evidence="3">
    <location>
        <begin position="106"/>
        <end position="118"/>
    </location>
</feature>
<feature type="compositionally biased region" description="Basic residues" evidence="3">
    <location>
        <begin position="488"/>
        <end position="500"/>
    </location>
</feature>
<dbReference type="InterPro" id="IPR029063">
    <property type="entry name" value="SAM-dependent_MTases_sf"/>
</dbReference>
<dbReference type="Gene3D" id="3.40.50.150">
    <property type="entry name" value="Vaccinia Virus protein VP39"/>
    <property type="match status" value="1"/>
</dbReference>
<feature type="compositionally biased region" description="Basic and acidic residues" evidence="3">
    <location>
        <begin position="376"/>
        <end position="405"/>
    </location>
</feature>
<feature type="compositionally biased region" description="Low complexity" evidence="3">
    <location>
        <begin position="531"/>
        <end position="546"/>
    </location>
</feature>
<feature type="compositionally biased region" description="Basic residues" evidence="3">
    <location>
        <begin position="513"/>
        <end position="525"/>
    </location>
</feature>
<keyword evidence="1" id="KW-0489">Methyltransferase</keyword>
<comment type="caution">
    <text evidence="4">The sequence shown here is derived from an EMBL/GenBank/DDBJ whole genome shotgun (WGS) entry which is preliminary data.</text>
</comment>